<dbReference type="PANTHER" id="PTHR11008">
    <property type="entry name" value="PROTEIN TAKEOUT-LIKE PROTEIN"/>
    <property type="match status" value="1"/>
</dbReference>
<reference evidence="2" key="1">
    <citation type="submission" date="2025-08" db="UniProtKB">
        <authorList>
            <consortium name="RefSeq"/>
        </authorList>
    </citation>
    <scope>IDENTIFICATION</scope>
    <source>
        <tissue evidence="2">Whole body</tissue>
    </source>
</reference>
<dbReference type="Pfam" id="PF06585">
    <property type="entry name" value="JHBP"/>
    <property type="match status" value="1"/>
</dbReference>
<dbReference type="OrthoDB" id="7545087at2759"/>
<dbReference type="GeneID" id="112466142"/>
<dbReference type="InterPro" id="IPR038606">
    <property type="entry name" value="To_sf"/>
</dbReference>
<dbReference type="Proteomes" id="UP000504618">
    <property type="component" value="Unplaced"/>
</dbReference>
<evidence type="ECO:0000313" key="1">
    <source>
        <dbReference type="Proteomes" id="UP000504618"/>
    </source>
</evidence>
<dbReference type="AlphaFoldDB" id="A0A6J1RA59"/>
<dbReference type="RefSeq" id="XP_024889826.1">
    <property type="nucleotide sequence ID" value="XM_025034058.1"/>
</dbReference>
<proteinExistence type="predicted"/>
<gene>
    <name evidence="2" type="primary">LOC112466142</name>
</gene>
<dbReference type="InterPro" id="IPR010562">
    <property type="entry name" value="Haemolymph_juvenile_hormone-bd"/>
</dbReference>
<accession>A0A6J1RA59</accession>
<dbReference type="Gene3D" id="3.15.10.30">
    <property type="entry name" value="Haemolymph juvenile hormone binding protein"/>
    <property type="match status" value="1"/>
</dbReference>
<protein>
    <submittedName>
        <fullName evidence="2">Protein takeout-like</fullName>
    </submittedName>
</protein>
<organism evidence="1 2">
    <name type="scientific">Temnothorax curvispinosus</name>
    <dbReference type="NCBI Taxonomy" id="300111"/>
    <lineage>
        <taxon>Eukaryota</taxon>
        <taxon>Metazoa</taxon>
        <taxon>Ecdysozoa</taxon>
        <taxon>Arthropoda</taxon>
        <taxon>Hexapoda</taxon>
        <taxon>Insecta</taxon>
        <taxon>Pterygota</taxon>
        <taxon>Neoptera</taxon>
        <taxon>Endopterygota</taxon>
        <taxon>Hymenoptera</taxon>
        <taxon>Apocrita</taxon>
        <taxon>Aculeata</taxon>
        <taxon>Formicoidea</taxon>
        <taxon>Formicidae</taxon>
        <taxon>Myrmicinae</taxon>
        <taxon>Temnothorax</taxon>
    </lineage>
</organism>
<keyword evidence="1" id="KW-1185">Reference proteome</keyword>
<dbReference type="PANTHER" id="PTHR11008:SF41">
    <property type="entry name" value="RE70318P"/>
    <property type="match status" value="1"/>
</dbReference>
<evidence type="ECO:0000313" key="2">
    <source>
        <dbReference type="RefSeq" id="XP_024889826.1"/>
    </source>
</evidence>
<sequence>MIERIMLDKITIFDEPNVKLYVQNAEVYGTCDFVITSINVDPERLHFNFNYLMKRYVINTTYDFNIRLLVPVAHKGIILITTDNVEANIKLDLKTVTKNGKKHIYASKATVNSKVRDFEYQFGNEKKLGQLNEIFGAFLDENKDIIINTVKPAMDRKFSEIYINMFNNITQSNYEEFFPENV</sequence>
<name>A0A6J1RA59_9HYME</name>